<protein>
    <submittedName>
        <fullName evidence="1">Uncharacterized protein</fullName>
    </submittedName>
</protein>
<comment type="caution">
    <text evidence="1">The sequence shown here is derived from an EMBL/GenBank/DDBJ whole genome shotgun (WGS) entry which is preliminary data.</text>
</comment>
<feature type="non-terminal residue" evidence="1">
    <location>
        <position position="1"/>
    </location>
</feature>
<accession>A0A820JZP7</accession>
<reference evidence="1" key="1">
    <citation type="submission" date="2021-02" db="EMBL/GenBank/DDBJ databases">
        <authorList>
            <person name="Nowell W R."/>
        </authorList>
    </citation>
    <scope>NUCLEOTIDE SEQUENCE</scope>
</reference>
<name>A0A820JZP7_9BILA</name>
<evidence type="ECO:0000313" key="2">
    <source>
        <dbReference type="Proteomes" id="UP000663823"/>
    </source>
</evidence>
<dbReference type="EMBL" id="CAJOAX010057244">
    <property type="protein sequence ID" value="CAF4332219.1"/>
    <property type="molecule type" value="Genomic_DNA"/>
</dbReference>
<organism evidence="1 2">
    <name type="scientific">Rotaria sordida</name>
    <dbReference type="NCBI Taxonomy" id="392033"/>
    <lineage>
        <taxon>Eukaryota</taxon>
        <taxon>Metazoa</taxon>
        <taxon>Spiralia</taxon>
        <taxon>Gnathifera</taxon>
        <taxon>Rotifera</taxon>
        <taxon>Eurotatoria</taxon>
        <taxon>Bdelloidea</taxon>
        <taxon>Philodinida</taxon>
        <taxon>Philodinidae</taxon>
        <taxon>Rotaria</taxon>
    </lineage>
</organism>
<dbReference type="AlphaFoldDB" id="A0A820JZP7"/>
<sequence length="84" mass="9667">YNPMGTNNDLITDKFKFIMEHVHDMFEKNDFVAIKNSVSGPGLYEIISQTSTGRYYYDNITIQVQARRKKNDIFLTGLGQLIMG</sequence>
<gene>
    <name evidence="1" type="ORF">OTI717_LOCUS43000</name>
</gene>
<evidence type="ECO:0000313" key="1">
    <source>
        <dbReference type="EMBL" id="CAF4332219.1"/>
    </source>
</evidence>
<dbReference type="Proteomes" id="UP000663823">
    <property type="component" value="Unassembled WGS sequence"/>
</dbReference>
<proteinExistence type="predicted"/>